<feature type="transmembrane region" description="Helical" evidence="2">
    <location>
        <begin position="103"/>
        <end position="122"/>
    </location>
</feature>
<comment type="similarity">
    <text evidence="1">Belongs to the unc-93 family.</text>
</comment>
<proteinExistence type="inferred from homology"/>
<name>A0A8K0K9J3_LADFU</name>
<dbReference type="GO" id="GO:0055120">
    <property type="term" value="C:striated muscle dense body"/>
    <property type="evidence" value="ECO:0007669"/>
    <property type="project" value="TreeGrafter"/>
</dbReference>
<dbReference type="OrthoDB" id="10010517at2759"/>
<sequence>MWKASGDDPALFYVISAAWGVCNAIWEVLTFITGQRESGIQVKWNAFQLLCLTGVLSFFPALLVSAYPCEGDSWQGALALGQALRLCGLALALSLHHTLCTSVKVYVLSAALPLSVAPYAFLEARLQRKRRRAPDILAAL</sequence>
<comment type="caution">
    <text evidence="3">The sequence shown here is derived from an EMBL/GenBank/DDBJ whole genome shotgun (WGS) entry which is preliminary data.</text>
</comment>
<keyword evidence="2" id="KW-0472">Membrane</keyword>
<dbReference type="PANTHER" id="PTHR19444">
    <property type="entry name" value="UNC-93 RELATED"/>
    <property type="match status" value="1"/>
</dbReference>
<keyword evidence="2" id="KW-0812">Transmembrane</keyword>
<dbReference type="GO" id="GO:0043266">
    <property type="term" value="P:regulation of potassium ion transport"/>
    <property type="evidence" value="ECO:0007669"/>
    <property type="project" value="TreeGrafter"/>
</dbReference>
<protein>
    <submittedName>
        <fullName evidence="3">Uncharacterized protein</fullName>
    </submittedName>
</protein>
<reference evidence="3" key="2">
    <citation type="submission" date="2017-10" db="EMBL/GenBank/DDBJ databases">
        <title>Ladona fulva Genome sequencing and assembly.</title>
        <authorList>
            <person name="Murali S."/>
            <person name="Richards S."/>
            <person name="Bandaranaike D."/>
            <person name="Bellair M."/>
            <person name="Blankenburg K."/>
            <person name="Chao H."/>
            <person name="Dinh H."/>
            <person name="Doddapaneni H."/>
            <person name="Dugan-Rocha S."/>
            <person name="Elkadiri S."/>
            <person name="Gnanaolivu R."/>
            <person name="Hernandez B."/>
            <person name="Skinner E."/>
            <person name="Javaid M."/>
            <person name="Lee S."/>
            <person name="Li M."/>
            <person name="Ming W."/>
            <person name="Munidasa M."/>
            <person name="Muniz J."/>
            <person name="Nguyen L."/>
            <person name="Hughes D."/>
            <person name="Osuji N."/>
            <person name="Pu L.-L."/>
            <person name="Puazo M."/>
            <person name="Qu C."/>
            <person name="Quiroz J."/>
            <person name="Raj R."/>
            <person name="Weissenberger G."/>
            <person name="Xin Y."/>
            <person name="Zou X."/>
            <person name="Han Y."/>
            <person name="Worley K."/>
            <person name="Muzny D."/>
            <person name="Gibbs R."/>
        </authorList>
    </citation>
    <scope>NUCLEOTIDE SEQUENCE</scope>
    <source>
        <strain evidence="3">Sampled in the wild</strain>
    </source>
</reference>
<dbReference type="InterPro" id="IPR051951">
    <property type="entry name" value="UNC-93_regulatory"/>
</dbReference>
<dbReference type="PANTHER" id="PTHR19444:SF11">
    <property type="entry name" value="UNC93-LIKE PROTEIN"/>
    <property type="match status" value="1"/>
</dbReference>
<reference evidence="3" key="1">
    <citation type="submission" date="2013-04" db="EMBL/GenBank/DDBJ databases">
        <authorList>
            <person name="Qu J."/>
            <person name="Murali S.C."/>
            <person name="Bandaranaike D."/>
            <person name="Bellair M."/>
            <person name="Blankenburg K."/>
            <person name="Chao H."/>
            <person name="Dinh H."/>
            <person name="Doddapaneni H."/>
            <person name="Downs B."/>
            <person name="Dugan-Rocha S."/>
            <person name="Elkadiri S."/>
            <person name="Gnanaolivu R.D."/>
            <person name="Hernandez B."/>
            <person name="Javaid M."/>
            <person name="Jayaseelan J.C."/>
            <person name="Lee S."/>
            <person name="Li M."/>
            <person name="Ming W."/>
            <person name="Munidasa M."/>
            <person name="Muniz J."/>
            <person name="Nguyen L."/>
            <person name="Ongeri F."/>
            <person name="Osuji N."/>
            <person name="Pu L.-L."/>
            <person name="Puazo M."/>
            <person name="Qu C."/>
            <person name="Quiroz J."/>
            <person name="Raj R."/>
            <person name="Weissenberger G."/>
            <person name="Xin Y."/>
            <person name="Zou X."/>
            <person name="Han Y."/>
            <person name="Richards S."/>
            <person name="Worley K."/>
            <person name="Muzny D."/>
            <person name="Gibbs R."/>
        </authorList>
    </citation>
    <scope>NUCLEOTIDE SEQUENCE</scope>
    <source>
        <strain evidence="3">Sampled in the wild</strain>
    </source>
</reference>
<evidence type="ECO:0000256" key="2">
    <source>
        <dbReference type="SAM" id="Phobius"/>
    </source>
</evidence>
<accession>A0A8K0K9J3</accession>
<feature type="transmembrane region" description="Helical" evidence="2">
    <location>
        <begin position="12"/>
        <end position="34"/>
    </location>
</feature>
<evidence type="ECO:0000256" key="1">
    <source>
        <dbReference type="ARBA" id="ARBA00009172"/>
    </source>
</evidence>
<evidence type="ECO:0000313" key="3">
    <source>
        <dbReference type="EMBL" id="KAG8230882.1"/>
    </source>
</evidence>
<dbReference type="AlphaFoldDB" id="A0A8K0K9J3"/>
<keyword evidence="2" id="KW-1133">Transmembrane helix</keyword>
<dbReference type="Proteomes" id="UP000792457">
    <property type="component" value="Unassembled WGS sequence"/>
</dbReference>
<dbReference type="GO" id="GO:0015459">
    <property type="term" value="F:potassium channel regulator activity"/>
    <property type="evidence" value="ECO:0007669"/>
    <property type="project" value="TreeGrafter"/>
</dbReference>
<dbReference type="EMBL" id="KZ308517">
    <property type="protein sequence ID" value="KAG8230882.1"/>
    <property type="molecule type" value="Genomic_DNA"/>
</dbReference>
<organism evidence="3 4">
    <name type="scientific">Ladona fulva</name>
    <name type="common">Scarce chaser dragonfly</name>
    <name type="synonym">Libellula fulva</name>
    <dbReference type="NCBI Taxonomy" id="123851"/>
    <lineage>
        <taxon>Eukaryota</taxon>
        <taxon>Metazoa</taxon>
        <taxon>Ecdysozoa</taxon>
        <taxon>Arthropoda</taxon>
        <taxon>Hexapoda</taxon>
        <taxon>Insecta</taxon>
        <taxon>Pterygota</taxon>
        <taxon>Palaeoptera</taxon>
        <taxon>Odonata</taxon>
        <taxon>Epiprocta</taxon>
        <taxon>Anisoptera</taxon>
        <taxon>Libelluloidea</taxon>
        <taxon>Libellulidae</taxon>
        <taxon>Ladona</taxon>
    </lineage>
</organism>
<dbReference type="GO" id="GO:0006937">
    <property type="term" value="P:regulation of muscle contraction"/>
    <property type="evidence" value="ECO:0007669"/>
    <property type="project" value="TreeGrafter"/>
</dbReference>
<gene>
    <name evidence="3" type="ORF">J437_LFUL011523</name>
</gene>
<evidence type="ECO:0000313" key="4">
    <source>
        <dbReference type="Proteomes" id="UP000792457"/>
    </source>
</evidence>
<keyword evidence="4" id="KW-1185">Reference proteome</keyword>
<feature type="transmembrane region" description="Helical" evidence="2">
    <location>
        <begin position="46"/>
        <end position="67"/>
    </location>
</feature>
<dbReference type="GO" id="GO:0005886">
    <property type="term" value="C:plasma membrane"/>
    <property type="evidence" value="ECO:0007669"/>
    <property type="project" value="TreeGrafter"/>
</dbReference>